<feature type="chain" id="PRO_5047446503" evidence="1">
    <location>
        <begin position="33"/>
        <end position="405"/>
    </location>
</feature>
<dbReference type="EMBL" id="JAEDAE010000002">
    <property type="protein sequence ID" value="MBH8557826.1"/>
    <property type="molecule type" value="Genomic_DNA"/>
</dbReference>
<gene>
    <name evidence="3" type="ORF">I7X13_07195</name>
</gene>
<proteinExistence type="predicted"/>
<dbReference type="NCBIfam" id="TIGR04183">
    <property type="entry name" value="Por_Secre_tail"/>
    <property type="match status" value="1"/>
</dbReference>
<keyword evidence="1" id="KW-0732">Signal</keyword>
<dbReference type="InterPro" id="IPR025507">
    <property type="entry name" value="DUF4394"/>
</dbReference>
<accession>A0ABS0Q591</accession>
<keyword evidence="4" id="KW-1185">Reference proteome</keyword>
<evidence type="ECO:0000313" key="4">
    <source>
        <dbReference type="Proteomes" id="UP000625631"/>
    </source>
</evidence>
<protein>
    <submittedName>
        <fullName evidence="3">DUF4394 domain-containing protein</fullName>
    </submittedName>
</protein>
<sequence>MAPILRSIFMQARGLVGISLGLALLTGPAAEAQTVYALGTLTAAYMGSPAGSQGLVTINVANGVAVGTPATVAGVAAGQSLLGMDFRPANAQLYALGYDTAAVAPTPNTQLYTLNLSSGAATPVGAAVRLELGRRTARIGFDFNPVADLIRVVSTTRANYRLSPVTGALAGTDTNLAYASGTPATPGIGAVAYTNAFPGATSTTLYAFDELNNGLLSVVNPPNGGVLTAPVTVMLQVPSGTYGIGSPQAIDFDIYSNASLNRNEGFLMEVTAGGSSNFYRFNLSTGLATLVGNTVPAALPFVIRDIAVSIGAPLATAPAALAQLAAVYPNPARGTATLLLTAALRGNQPTLVTVADNLGRPVLTRTLPAGPAETVELPLAGLAPGVYTVLANAAAGRVARRLAVE</sequence>
<feature type="signal peptide" evidence="1">
    <location>
        <begin position="1"/>
        <end position="32"/>
    </location>
</feature>
<comment type="caution">
    <text evidence="3">The sequence shown here is derived from an EMBL/GenBank/DDBJ whole genome shotgun (WGS) entry which is preliminary data.</text>
</comment>
<feature type="domain" description="DUF4394" evidence="2">
    <location>
        <begin position="55"/>
        <end position="294"/>
    </location>
</feature>
<dbReference type="InterPro" id="IPR026444">
    <property type="entry name" value="Secre_tail"/>
</dbReference>
<evidence type="ECO:0000313" key="3">
    <source>
        <dbReference type="EMBL" id="MBH8557826.1"/>
    </source>
</evidence>
<dbReference type="Proteomes" id="UP000625631">
    <property type="component" value="Unassembled WGS sequence"/>
</dbReference>
<name>A0ABS0Q591_9BACT</name>
<reference evidence="3 4" key="1">
    <citation type="submission" date="2020-12" db="EMBL/GenBank/DDBJ databases">
        <title>Hymenobacter sp.</title>
        <authorList>
            <person name="Kim M.K."/>
        </authorList>
    </citation>
    <scope>NUCLEOTIDE SEQUENCE [LARGE SCALE GENOMIC DNA]</scope>
    <source>
        <strain evidence="3 4">BT442</strain>
    </source>
</reference>
<evidence type="ECO:0000259" key="2">
    <source>
        <dbReference type="Pfam" id="PF14339"/>
    </source>
</evidence>
<dbReference type="RefSeq" id="WP_198074945.1">
    <property type="nucleotide sequence ID" value="NZ_JAEDAE010000002.1"/>
</dbReference>
<organism evidence="3 4">
    <name type="scientific">Hymenobacter negativus</name>
    <dbReference type="NCBI Taxonomy" id="2795026"/>
    <lineage>
        <taxon>Bacteria</taxon>
        <taxon>Pseudomonadati</taxon>
        <taxon>Bacteroidota</taxon>
        <taxon>Cytophagia</taxon>
        <taxon>Cytophagales</taxon>
        <taxon>Hymenobacteraceae</taxon>
        <taxon>Hymenobacter</taxon>
    </lineage>
</organism>
<evidence type="ECO:0000256" key="1">
    <source>
        <dbReference type="SAM" id="SignalP"/>
    </source>
</evidence>
<dbReference type="Pfam" id="PF14339">
    <property type="entry name" value="DUF4394"/>
    <property type="match status" value="1"/>
</dbReference>